<feature type="region of interest" description="Disordered" evidence="1">
    <location>
        <begin position="217"/>
        <end position="237"/>
    </location>
</feature>
<name>A0A6J2GHK8_9PASS</name>
<evidence type="ECO:0000313" key="2">
    <source>
        <dbReference type="Proteomes" id="UP000504627"/>
    </source>
</evidence>
<gene>
    <name evidence="3" type="primary">LOC113986929</name>
</gene>
<dbReference type="InterPro" id="IPR038891">
    <property type="entry name" value="FSIP2"/>
</dbReference>
<dbReference type="Proteomes" id="UP000504627">
    <property type="component" value="Unplaced"/>
</dbReference>
<sequence length="446" mass="50029">MMDFDLLDFPIGFRIHVKPRSKPVFSRGKLGEKLQGPCPYYSLDDPYIHHLSTEYNCLHDPHLRDYHHRKDVLKFLRKQGLVTRDNNVVCTVKEFNQYRDYLTRLKLQAEKILGRPDIFSWAEEQLTAAEAQKLQCLVNMVAHKVFGNLMVPRDQHVTFLRRAARGIRGQSSHICRKPGPFEKPLRRQQKIEVVAQELVAMVLEDLGDHLESRIAKPGAAARPVDRGTTRADKSKEASDRARFHTWLDKLTQEAVNSARFFLKSYLALWLEQRPVSEYTEILGLHSKKVSKKKLQSGVPRASEQQRLEATTGAKLPALEPQQRAEGTGYDKTLEADILATVEENLEREINPTALANTLDIKTMANRIVQSLLERLGQLGTAPNPKGNFQGPAANPPTPQGGNESDAAEDTLPSGDPECPHQPVPPAGPKPPAQAGARHRAVHPQPV</sequence>
<evidence type="ECO:0000313" key="3">
    <source>
        <dbReference type="RefSeq" id="XP_027574909.1"/>
    </source>
</evidence>
<dbReference type="InParanoid" id="A0A6J2GHK8"/>
<reference evidence="3" key="1">
    <citation type="submission" date="2025-08" db="UniProtKB">
        <authorList>
            <consortium name="RefSeq"/>
        </authorList>
    </citation>
    <scope>IDENTIFICATION</scope>
    <source>
        <tissue evidence="3">Muscle</tissue>
    </source>
</reference>
<evidence type="ECO:0000256" key="1">
    <source>
        <dbReference type="SAM" id="MobiDB-lite"/>
    </source>
</evidence>
<organism evidence="2 3">
    <name type="scientific">Pipra filicauda</name>
    <name type="common">Wire-tailed manakin</name>
    <dbReference type="NCBI Taxonomy" id="649802"/>
    <lineage>
        <taxon>Eukaryota</taxon>
        <taxon>Metazoa</taxon>
        <taxon>Chordata</taxon>
        <taxon>Craniata</taxon>
        <taxon>Vertebrata</taxon>
        <taxon>Euteleostomi</taxon>
        <taxon>Archelosauria</taxon>
        <taxon>Archosauria</taxon>
        <taxon>Dinosauria</taxon>
        <taxon>Saurischia</taxon>
        <taxon>Theropoda</taxon>
        <taxon>Coelurosauria</taxon>
        <taxon>Aves</taxon>
        <taxon>Neognathae</taxon>
        <taxon>Neoaves</taxon>
        <taxon>Telluraves</taxon>
        <taxon>Australaves</taxon>
        <taxon>Passeriformes</taxon>
        <taxon>Pipridae</taxon>
        <taxon>Pipra</taxon>
    </lineage>
</organism>
<protein>
    <submittedName>
        <fullName evidence="3">Uncharacterized protein LOC113986929</fullName>
    </submittedName>
</protein>
<feature type="region of interest" description="Disordered" evidence="1">
    <location>
        <begin position="378"/>
        <end position="446"/>
    </location>
</feature>
<feature type="region of interest" description="Disordered" evidence="1">
    <location>
        <begin position="292"/>
        <end position="330"/>
    </location>
</feature>
<dbReference type="RefSeq" id="XP_027574909.1">
    <property type="nucleotide sequence ID" value="XM_027719108.2"/>
</dbReference>
<dbReference type="GeneID" id="113986929"/>
<feature type="compositionally biased region" description="Basic and acidic residues" evidence="1">
    <location>
        <begin position="223"/>
        <end position="237"/>
    </location>
</feature>
<dbReference type="AlphaFoldDB" id="A0A6J2GHK8"/>
<proteinExistence type="predicted"/>
<accession>A0A6J2GHK8</accession>
<dbReference type="PANTHER" id="PTHR47315:SF3">
    <property type="entry name" value="FIBROUS SHEATH-INTERACTING PROTEIN 2-LIKE"/>
    <property type="match status" value="1"/>
</dbReference>
<feature type="compositionally biased region" description="Pro residues" evidence="1">
    <location>
        <begin position="419"/>
        <end position="431"/>
    </location>
</feature>
<dbReference type="PANTHER" id="PTHR47315">
    <property type="entry name" value="FIBROUS SHEATH INTERACTING PROTEIN 2"/>
    <property type="match status" value="1"/>
</dbReference>
<keyword evidence="2" id="KW-1185">Reference proteome</keyword>
<feature type="compositionally biased region" description="Basic residues" evidence="1">
    <location>
        <begin position="436"/>
        <end position="446"/>
    </location>
</feature>